<keyword evidence="3" id="KW-0515">Mutator protein</keyword>
<dbReference type="InterPro" id="IPR003561">
    <property type="entry name" value="Mutator_MutT"/>
</dbReference>
<dbReference type="Proteomes" id="UP000027987">
    <property type="component" value="Chromosome"/>
</dbReference>
<evidence type="ECO:0000256" key="4">
    <source>
        <dbReference type="ARBA" id="ARBA00022705"/>
    </source>
</evidence>
<evidence type="ECO:0000256" key="16">
    <source>
        <dbReference type="ARBA" id="ARBA00042798"/>
    </source>
</evidence>
<dbReference type="NCBIfam" id="NF006530">
    <property type="entry name" value="PRK08999.1"/>
    <property type="match status" value="1"/>
</dbReference>
<dbReference type="NCBIfam" id="TIGR00586">
    <property type="entry name" value="mutt"/>
    <property type="match status" value="1"/>
</dbReference>
<dbReference type="Gene3D" id="3.90.79.10">
    <property type="entry name" value="Nucleoside Triphosphate Pyrophosphohydrolase"/>
    <property type="match status" value="1"/>
</dbReference>
<feature type="binding site" evidence="17">
    <location>
        <position position="33"/>
    </location>
    <ligand>
        <name>8-oxo-dGTP</name>
        <dbReference type="ChEBI" id="CHEBI:77896"/>
    </ligand>
</feature>
<dbReference type="GO" id="GO:0046872">
    <property type="term" value="F:metal ion binding"/>
    <property type="evidence" value="ECO:0007669"/>
    <property type="project" value="UniProtKB-KW"/>
</dbReference>
<dbReference type="InterPro" id="IPR015797">
    <property type="entry name" value="NUDIX_hydrolase-like_dom_sf"/>
</dbReference>
<evidence type="ECO:0000256" key="9">
    <source>
        <dbReference type="ARBA" id="ARBA00023204"/>
    </source>
</evidence>
<keyword evidence="7" id="KW-0378">Hydrolase</keyword>
<dbReference type="InterPro" id="IPR047127">
    <property type="entry name" value="MutT-like"/>
</dbReference>
<evidence type="ECO:0000256" key="3">
    <source>
        <dbReference type="ARBA" id="ARBA00022457"/>
    </source>
</evidence>
<keyword evidence="21" id="KW-1185">Reference proteome</keyword>
<evidence type="ECO:0000256" key="14">
    <source>
        <dbReference type="ARBA" id="ARBA00041592"/>
    </source>
</evidence>
<dbReference type="PANTHER" id="PTHR47707:SF1">
    <property type="entry name" value="NUDIX HYDROLASE FAMILY PROTEIN"/>
    <property type="match status" value="1"/>
</dbReference>
<dbReference type="CDD" id="cd03425">
    <property type="entry name" value="NUDIX_MutT_NudA_like"/>
    <property type="match status" value="1"/>
</dbReference>
<protein>
    <recommendedName>
        <fullName evidence="13">8-oxo-dGTP diphosphatase</fullName>
        <ecNumber evidence="12">3.6.1.55</ecNumber>
    </recommendedName>
    <alternativeName>
        <fullName evidence="16">7,8-dihydro-8-oxoguanine-triphosphatase</fullName>
    </alternativeName>
    <alternativeName>
        <fullName evidence="15">Mutator protein MutT</fullName>
    </alternativeName>
    <alternativeName>
        <fullName evidence="14">dGTP pyrophosphohydrolase</fullName>
    </alternativeName>
</protein>
<sequence>MPASTAGAMHVMAGVMLDFQGRVLLAQRPPGKHLAGLWEFPGGKLEVGETPAEGLVRELHEELGIEATVAEPLIRVPWRYGERSLLLDARIVRAWQGEPASLDGQALQWAEPASVDLSLLAPADRHILRALQLPSRYAITADVPPSAIEAWRQRVRHAIAAGERMILLRFPQWPPQQVRALAADLLPEARARGAHLVLSGDVDGALALGEGAGVQLKAAQLAQWRERPLPLMQWVGASCHHAADLQRALDVADFATVSPVAMTATHPAALPLGWTAFGHLVNASALPVYALGGMSPAQLDMARQAGAQGVAGIRGFW</sequence>
<reference evidence="20 21" key="1">
    <citation type="submission" date="2014-07" db="EMBL/GenBank/DDBJ databases">
        <title>Complete Genome Sequence of Dyella japonica Strain A8 Isolated from Malaysian Tropical Soil.</title>
        <authorList>
            <person name="Hui R.K.H."/>
            <person name="Chen J.-W."/>
            <person name="Chan K.-G."/>
            <person name="Leung F.C.C."/>
        </authorList>
    </citation>
    <scope>NUCLEOTIDE SEQUENCE [LARGE SCALE GENOMIC DNA]</scope>
    <source>
        <strain evidence="20 21">A8</strain>
    </source>
</reference>
<comment type="similarity">
    <text evidence="2">Belongs to the Nudix hydrolase family.</text>
</comment>
<evidence type="ECO:0000256" key="18">
    <source>
        <dbReference type="PIRSR" id="PIRSR603561-2"/>
    </source>
</evidence>
<dbReference type="GO" id="GO:0044716">
    <property type="term" value="F:8-oxo-GDP phosphatase activity"/>
    <property type="evidence" value="ECO:0007669"/>
    <property type="project" value="TreeGrafter"/>
</dbReference>
<keyword evidence="8 18" id="KW-0460">Magnesium</keyword>
<evidence type="ECO:0000256" key="5">
    <source>
        <dbReference type="ARBA" id="ARBA00022723"/>
    </source>
</evidence>
<dbReference type="PROSITE" id="PS51462">
    <property type="entry name" value="NUDIX"/>
    <property type="match status" value="1"/>
</dbReference>
<evidence type="ECO:0000256" key="15">
    <source>
        <dbReference type="ARBA" id="ARBA00041979"/>
    </source>
</evidence>
<feature type="binding site" evidence="18">
    <location>
        <position position="62"/>
    </location>
    <ligand>
        <name>Mg(2+)</name>
        <dbReference type="ChEBI" id="CHEBI:18420"/>
    </ligand>
</feature>
<dbReference type="PRINTS" id="PR00502">
    <property type="entry name" value="NUDIXFAMILY"/>
</dbReference>
<evidence type="ECO:0000256" key="8">
    <source>
        <dbReference type="ARBA" id="ARBA00022842"/>
    </source>
</evidence>
<keyword evidence="5 18" id="KW-0479">Metal-binding</keyword>
<dbReference type="GO" id="GO:0006260">
    <property type="term" value="P:DNA replication"/>
    <property type="evidence" value="ECO:0007669"/>
    <property type="project" value="UniProtKB-KW"/>
</dbReference>
<dbReference type="InterPro" id="IPR020476">
    <property type="entry name" value="Nudix_hydrolase"/>
</dbReference>
<proteinExistence type="inferred from homology"/>
<dbReference type="InterPro" id="IPR036206">
    <property type="entry name" value="ThiamineP_synth_sf"/>
</dbReference>
<evidence type="ECO:0000313" key="21">
    <source>
        <dbReference type="Proteomes" id="UP000027987"/>
    </source>
</evidence>
<gene>
    <name evidence="20" type="ORF">HY57_08135</name>
</gene>
<dbReference type="SUPFAM" id="SSF51391">
    <property type="entry name" value="Thiamin phosphate synthase"/>
    <property type="match status" value="1"/>
</dbReference>
<dbReference type="RefSeq" id="WP_019467309.1">
    <property type="nucleotide sequence ID" value="NZ_ALOY01000183.1"/>
</dbReference>
<accession>A0A075K4Z0</accession>
<dbReference type="GO" id="GO:0006281">
    <property type="term" value="P:DNA repair"/>
    <property type="evidence" value="ECO:0007669"/>
    <property type="project" value="UniProtKB-KW"/>
</dbReference>
<dbReference type="GO" id="GO:0009228">
    <property type="term" value="P:thiamine biosynthetic process"/>
    <property type="evidence" value="ECO:0007669"/>
    <property type="project" value="UniProtKB-KW"/>
</dbReference>
<keyword evidence="9" id="KW-0234">DNA repair</keyword>
<dbReference type="AlphaFoldDB" id="A0A075K4Z0"/>
<keyword evidence="4" id="KW-0235">DNA replication</keyword>
<dbReference type="InterPro" id="IPR020084">
    <property type="entry name" value="NUDIX_hydrolase_CS"/>
</dbReference>
<dbReference type="Pfam" id="PF02581">
    <property type="entry name" value="TMP-TENI"/>
    <property type="match status" value="1"/>
</dbReference>
<feature type="binding site" evidence="18">
    <location>
        <position position="42"/>
    </location>
    <ligand>
        <name>Mg(2+)</name>
        <dbReference type="ChEBI" id="CHEBI:18420"/>
    </ligand>
</feature>
<dbReference type="GO" id="GO:0035539">
    <property type="term" value="F:8-oxo-7,8-dihydrodeoxyguanosine triphosphate pyrophosphatase activity"/>
    <property type="evidence" value="ECO:0007669"/>
    <property type="project" value="UniProtKB-EC"/>
</dbReference>
<dbReference type="GO" id="GO:0044715">
    <property type="term" value="F:8-oxo-dGDP phosphatase activity"/>
    <property type="evidence" value="ECO:0007669"/>
    <property type="project" value="TreeGrafter"/>
</dbReference>
<name>A0A075K4Z0_9GAMM</name>
<dbReference type="KEGG" id="dja:HY57_08135"/>
<feature type="binding site" evidence="17">
    <location>
        <position position="28"/>
    </location>
    <ligand>
        <name>8-oxo-dGTP</name>
        <dbReference type="ChEBI" id="CHEBI:77896"/>
    </ligand>
</feature>
<evidence type="ECO:0000256" key="1">
    <source>
        <dbReference type="ARBA" id="ARBA00001946"/>
    </source>
</evidence>
<comment type="catalytic activity">
    <reaction evidence="11">
        <text>8-oxo-GTP + H2O = 8-oxo-GMP + diphosphate + H(+)</text>
        <dbReference type="Rhea" id="RHEA:67616"/>
        <dbReference type="ChEBI" id="CHEBI:15377"/>
        <dbReference type="ChEBI" id="CHEBI:15378"/>
        <dbReference type="ChEBI" id="CHEBI:33019"/>
        <dbReference type="ChEBI" id="CHEBI:143553"/>
        <dbReference type="ChEBI" id="CHEBI:145694"/>
    </reaction>
</comment>
<comment type="cofactor">
    <cofactor evidence="1 18">
        <name>Mg(2+)</name>
        <dbReference type="ChEBI" id="CHEBI:18420"/>
    </cofactor>
</comment>
<evidence type="ECO:0000256" key="12">
    <source>
        <dbReference type="ARBA" id="ARBA00038905"/>
    </source>
</evidence>
<feature type="domain" description="Nudix hydrolase" evidence="19">
    <location>
        <begin position="8"/>
        <end position="133"/>
    </location>
</feature>
<organism evidence="20 21">
    <name type="scientific">Dyella japonica A8</name>
    <dbReference type="NCBI Taxonomy" id="1217721"/>
    <lineage>
        <taxon>Bacteria</taxon>
        <taxon>Pseudomonadati</taxon>
        <taxon>Pseudomonadota</taxon>
        <taxon>Gammaproteobacteria</taxon>
        <taxon>Lysobacterales</taxon>
        <taxon>Rhodanobacteraceae</taxon>
        <taxon>Dyella</taxon>
    </lineage>
</organism>
<dbReference type="InterPro" id="IPR022998">
    <property type="entry name" value="ThiamineP_synth_TenI"/>
</dbReference>
<evidence type="ECO:0000256" key="13">
    <source>
        <dbReference type="ARBA" id="ARBA00040794"/>
    </source>
</evidence>
<dbReference type="EC" id="3.6.1.55" evidence="12"/>
<feature type="binding site" evidence="17">
    <location>
        <begin position="39"/>
        <end position="42"/>
    </location>
    <ligand>
        <name>8-oxo-dGTP</name>
        <dbReference type="ChEBI" id="CHEBI:77896"/>
    </ligand>
</feature>
<dbReference type="InterPro" id="IPR000086">
    <property type="entry name" value="NUDIX_hydrolase_dom"/>
</dbReference>
<dbReference type="PROSITE" id="PS00893">
    <property type="entry name" value="NUDIX_BOX"/>
    <property type="match status" value="1"/>
</dbReference>
<dbReference type="PATRIC" id="fig|1217721.7.peg.1688"/>
<dbReference type="STRING" id="1217721.HY57_08135"/>
<comment type="catalytic activity">
    <reaction evidence="10">
        <text>8-oxo-dGTP + H2O = 8-oxo-dGMP + diphosphate + H(+)</text>
        <dbReference type="Rhea" id="RHEA:31575"/>
        <dbReference type="ChEBI" id="CHEBI:15377"/>
        <dbReference type="ChEBI" id="CHEBI:15378"/>
        <dbReference type="ChEBI" id="CHEBI:33019"/>
        <dbReference type="ChEBI" id="CHEBI:63224"/>
        <dbReference type="ChEBI" id="CHEBI:77896"/>
        <dbReference type="EC" id="3.6.1.55"/>
    </reaction>
</comment>
<dbReference type="GO" id="GO:0008413">
    <property type="term" value="F:8-oxo-7,8-dihydroguanosine triphosphate pyrophosphatase activity"/>
    <property type="evidence" value="ECO:0007669"/>
    <property type="project" value="InterPro"/>
</dbReference>
<evidence type="ECO:0000313" key="20">
    <source>
        <dbReference type="EMBL" id="AIF47248.1"/>
    </source>
</evidence>
<dbReference type="CDD" id="cd00564">
    <property type="entry name" value="TMP_TenI"/>
    <property type="match status" value="1"/>
</dbReference>
<keyword evidence="6" id="KW-0227">DNA damage</keyword>
<evidence type="ECO:0000256" key="11">
    <source>
        <dbReference type="ARBA" id="ARBA00036904"/>
    </source>
</evidence>
<evidence type="ECO:0000256" key="6">
    <source>
        <dbReference type="ARBA" id="ARBA00022763"/>
    </source>
</evidence>
<evidence type="ECO:0000256" key="10">
    <source>
        <dbReference type="ARBA" id="ARBA00035861"/>
    </source>
</evidence>
<dbReference type="HOGENOM" id="CLU_076087_0_0_6"/>
<dbReference type="EMBL" id="CP008884">
    <property type="protein sequence ID" value="AIF47248.1"/>
    <property type="molecule type" value="Genomic_DNA"/>
</dbReference>
<evidence type="ECO:0000256" key="17">
    <source>
        <dbReference type="PIRSR" id="PIRSR603561-1"/>
    </source>
</evidence>
<evidence type="ECO:0000256" key="2">
    <source>
        <dbReference type="ARBA" id="ARBA00005582"/>
    </source>
</evidence>
<dbReference type="InterPro" id="IPR013785">
    <property type="entry name" value="Aldolase_TIM"/>
</dbReference>
<dbReference type="PANTHER" id="PTHR47707">
    <property type="entry name" value="8-OXO-DGTP DIPHOSPHATASE"/>
    <property type="match status" value="1"/>
</dbReference>
<dbReference type="Gene3D" id="3.20.20.70">
    <property type="entry name" value="Aldolase class I"/>
    <property type="match status" value="1"/>
</dbReference>
<dbReference type="SUPFAM" id="SSF55811">
    <property type="entry name" value="Nudix"/>
    <property type="match status" value="1"/>
</dbReference>
<evidence type="ECO:0000256" key="7">
    <source>
        <dbReference type="ARBA" id="ARBA00022801"/>
    </source>
</evidence>
<dbReference type="Pfam" id="PF14815">
    <property type="entry name" value="NUDIX_4"/>
    <property type="match status" value="1"/>
</dbReference>
<evidence type="ECO:0000259" key="19">
    <source>
        <dbReference type="PROSITE" id="PS51462"/>
    </source>
</evidence>
<dbReference type="InterPro" id="IPR029119">
    <property type="entry name" value="MutY_C"/>
</dbReference>